<sequence>MHYEDTAYYDDDRDIANAFASYFGFVYKASTEFDRHSEVGDCGLCDLRCGLQNNYERYFIPGILTMEDYQWAQMKYSSKLISDILTEYMIKHELKSWNLKEAEIHPYLNKSGAERALKVSLCGLLKSHLERAINTDFYFALAKVDLKQIAYEFVQENKTLLKFISDELFDVSDFVRKLFP</sequence>
<evidence type="ECO:0000313" key="2">
    <source>
        <dbReference type="Proteomes" id="UP000827092"/>
    </source>
</evidence>
<accession>A0AAV6UKY0</accession>
<dbReference type="AlphaFoldDB" id="A0AAV6UKY0"/>
<proteinExistence type="predicted"/>
<protein>
    <submittedName>
        <fullName evidence="1">Uncharacterized protein</fullName>
    </submittedName>
</protein>
<reference evidence="1 2" key="1">
    <citation type="journal article" date="2022" name="Nat. Ecol. Evol.">
        <title>A masculinizing supergene underlies an exaggerated male reproductive morph in a spider.</title>
        <authorList>
            <person name="Hendrickx F."/>
            <person name="De Corte Z."/>
            <person name="Sonet G."/>
            <person name="Van Belleghem S.M."/>
            <person name="Kostlbacher S."/>
            <person name="Vangestel C."/>
        </authorList>
    </citation>
    <scope>NUCLEOTIDE SEQUENCE [LARGE SCALE GENOMIC DNA]</scope>
    <source>
        <strain evidence="1">W744_W776</strain>
    </source>
</reference>
<evidence type="ECO:0000313" key="1">
    <source>
        <dbReference type="EMBL" id="KAG8183931.1"/>
    </source>
</evidence>
<dbReference type="Proteomes" id="UP000827092">
    <property type="component" value="Unassembled WGS sequence"/>
</dbReference>
<gene>
    <name evidence="1" type="ORF">JTE90_029035</name>
</gene>
<dbReference type="EMBL" id="JAFNEN010000397">
    <property type="protein sequence ID" value="KAG8183931.1"/>
    <property type="molecule type" value="Genomic_DNA"/>
</dbReference>
<keyword evidence="2" id="KW-1185">Reference proteome</keyword>
<organism evidence="1 2">
    <name type="scientific">Oedothorax gibbosus</name>
    <dbReference type="NCBI Taxonomy" id="931172"/>
    <lineage>
        <taxon>Eukaryota</taxon>
        <taxon>Metazoa</taxon>
        <taxon>Ecdysozoa</taxon>
        <taxon>Arthropoda</taxon>
        <taxon>Chelicerata</taxon>
        <taxon>Arachnida</taxon>
        <taxon>Araneae</taxon>
        <taxon>Araneomorphae</taxon>
        <taxon>Entelegynae</taxon>
        <taxon>Araneoidea</taxon>
        <taxon>Linyphiidae</taxon>
        <taxon>Erigoninae</taxon>
        <taxon>Oedothorax</taxon>
    </lineage>
</organism>
<name>A0AAV6UKY0_9ARAC</name>
<comment type="caution">
    <text evidence="1">The sequence shown here is derived from an EMBL/GenBank/DDBJ whole genome shotgun (WGS) entry which is preliminary data.</text>
</comment>